<feature type="region of interest" description="Disordered" evidence="1">
    <location>
        <begin position="36"/>
        <end position="61"/>
    </location>
</feature>
<evidence type="ECO:0000256" key="1">
    <source>
        <dbReference type="SAM" id="MobiDB-lite"/>
    </source>
</evidence>
<organism evidence="2 3">
    <name type="scientific">Vanrija pseudolonga</name>
    <dbReference type="NCBI Taxonomy" id="143232"/>
    <lineage>
        <taxon>Eukaryota</taxon>
        <taxon>Fungi</taxon>
        <taxon>Dikarya</taxon>
        <taxon>Basidiomycota</taxon>
        <taxon>Agaricomycotina</taxon>
        <taxon>Tremellomycetes</taxon>
        <taxon>Trichosporonales</taxon>
        <taxon>Trichosporonaceae</taxon>
        <taxon>Vanrija</taxon>
    </lineage>
</organism>
<evidence type="ECO:0000313" key="3">
    <source>
        <dbReference type="Proteomes" id="UP000827549"/>
    </source>
</evidence>
<accession>A0AAF1BKL8</accession>
<keyword evidence="3" id="KW-1185">Reference proteome</keyword>
<evidence type="ECO:0000313" key="2">
    <source>
        <dbReference type="EMBL" id="WOO84806.1"/>
    </source>
</evidence>
<feature type="region of interest" description="Disordered" evidence="1">
    <location>
        <begin position="78"/>
        <end position="143"/>
    </location>
</feature>
<dbReference type="AlphaFoldDB" id="A0AAF1BKL8"/>
<dbReference type="EMBL" id="CP086719">
    <property type="protein sequence ID" value="WOO84806.1"/>
    <property type="molecule type" value="Genomic_DNA"/>
</dbReference>
<proteinExistence type="predicted"/>
<feature type="compositionally biased region" description="Low complexity" evidence="1">
    <location>
        <begin position="78"/>
        <end position="111"/>
    </location>
</feature>
<gene>
    <name evidence="2" type="ORF">LOC62_06G008317</name>
</gene>
<dbReference type="GeneID" id="87811483"/>
<dbReference type="Proteomes" id="UP000827549">
    <property type="component" value="Chromosome 6"/>
</dbReference>
<protein>
    <recommendedName>
        <fullName evidence="4">Ubiquitin-like domain-containing protein</fullName>
    </recommendedName>
</protein>
<evidence type="ECO:0008006" key="4">
    <source>
        <dbReference type="Google" id="ProtNLM"/>
    </source>
</evidence>
<sequence>MILKVRTLTGKEVEIDVQPEWQVSTASAACLRDASLTHTDQQGQGERRGEGGYPSRSAASDLRWQGHVSRGFVGTLRRAALPAPRHRVGAGTRTHTRAGATTRRLPTTRSRPAPPSTLCSRSVVGADERAAHEQSAAGRAQLT</sequence>
<dbReference type="RefSeq" id="XP_062630832.1">
    <property type="nucleotide sequence ID" value="XM_062774848.1"/>
</dbReference>
<reference evidence="2" key="1">
    <citation type="submission" date="2023-10" db="EMBL/GenBank/DDBJ databases">
        <authorList>
            <person name="Noh H."/>
        </authorList>
    </citation>
    <scope>NUCLEOTIDE SEQUENCE</scope>
    <source>
        <strain evidence="2">DUCC4014</strain>
    </source>
</reference>
<name>A0AAF1BKL8_9TREE</name>